<comment type="caution">
    <text evidence="2">The sequence shown here is derived from an EMBL/GenBank/DDBJ whole genome shotgun (WGS) entry which is preliminary data.</text>
</comment>
<feature type="transmembrane region" description="Helical" evidence="1">
    <location>
        <begin position="88"/>
        <end position="109"/>
    </location>
</feature>
<keyword evidence="3" id="KW-1185">Reference proteome</keyword>
<keyword evidence="1" id="KW-1133">Transmembrane helix</keyword>
<organism evidence="2 3">
    <name type="scientific">Clostridium aromativorans</name>
    <dbReference type="NCBI Taxonomy" id="2836848"/>
    <lineage>
        <taxon>Bacteria</taxon>
        <taxon>Bacillati</taxon>
        <taxon>Bacillota</taxon>
        <taxon>Clostridia</taxon>
        <taxon>Eubacteriales</taxon>
        <taxon>Clostridiaceae</taxon>
        <taxon>Clostridium</taxon>
    </lineage>
</organism>
<dbReference type="Pfam" id="PF13346">
    <property type="entry name" value="ABC2_membrane_5"/>
    <property type="match status" value="1"/>
</dbReference>
<keyword evidence="1" id="KW-0472">Membrane</keyword>
<feature type="transmembrane region" description="Helical" evidence="1">
    <location>
        <begin position="37"/>
        <end position="56"/>
    </location>
</feature>
<dbReference type="InterPro" id="IPR025699">
    <property type="entry name" value="ABC2_memb-like"/>
</dbReference>
<feature type="transmembrane region" description="Helical" evidence="1">
    <location>
        <begin position="146"/>
        <end position="165"/>
    </location>
</feature>
<keyword evidence="1" id="KW-0812">Transmembrane</keyword>
<sequence>MLFHLIKKDFLLAKRYVVIMLFVSAAIPLFILWRAPVFTGLISFLSTVIFTELILYQYVSLAEAKYPEVDALLCAAPYTRSSIVEAKYAFFLVVFIICFIVYSVLAFFIPQIGKLDLRTVLSVFLFCAIPYGVYMPFQFKYGYEKTKFAFILIIMLVSFGIPLIYNANISVDISAFSNMAAIAQYILLITAAVLVLGISMMISINIYMKKEL</sequence>
<dbReference type="EMBL" id="JAJJPB010000024">
    <property type="protein sequence ID" value="MCC9296133.1"/>
    <property type="molecule type" value="Genomic_DNA"/>
</dbReference>
<reference evidence="2" key="1">
    <citation type="submission" date="2021-11" db="EMBL/GenBank/DDBJ databases">
        <authorList>
            <person name="Qingchun L."/>
            <person name="Dong Z."/>
            <person name="Zongwei Q."/>
            <person name="Jia Z."/>
            <person name="Duotao L."/>
        </authorList>
    </citation>
    <scope>NUCLEOTIDE SEQUENCE</scope>
    <source>
        <strain evidence="2">WLY-B-L2</strain>
    </source>
</reference>
<evidence type="ECO:0000256" key="1">
    <source>
        <dbReference type="SAM" id="Phobius"/>
    </source>
</evidence>
<feature type="transmembrane region" description="Helical" evidence="1">
    <location>
        <begin position="12"/>
        <end position="31"/>
    </location>
</feature>
<dbReference type="PANTHER" id="PTHR41309:SF2">
    <property type="entry name" value="MEMBRANE PROTEIN"/>
    <property type="match status" value="1"/>
</dbReference>
<evidence type="ECO:0000313" key="3">
    <source>
        <dbReference type="Proteomes" id="UP001165422"/>
    </source>
</evidence>
<name>A0ABS8NBN8_9CLOT</name>
<evidence type="ECO:0000313" key="2">
    <source>
        <dbReference type="EMBL" id="MCC9296133.1"/>
    </source>
</evidence>
<dbReference type="PANTHER" id="PTHR41309">
    <property type="entry name" value="MEMBRANE PROTEIN-RELATED"/>
    <property type="match status" value="1"/>
</dbReference>
<dbReference type="RefSeq" id="WP_229981850.1">
    <property type="nucleotide sequence ID" value="NZ_JAJJPB010000024.1"/>
</dbReference>
<protein>
    <submittedName>
        <fullName evidence="2">ABC-2 transporter permease</fullName>
    </submittedName>
</protein>
<proteinExistence type="predicted"/>
<gene>
    <name evidence="2" type="ORF">LN736_14835</name>
</gene>
<feature type="transmembrane region" description="Helical" evidence="1">
    <location>
        <begin position="115"/>
        <end position="134"/>
    </location>
</feature>
<dbReference type="Proteomes" id="UP001165422">
    <property type="component" value="Unassembled WGS sequence"/>
</dbReference>
<feature type="transmembrane region" description="Helical" evidence="1">
    <location>
        <begin position="185"/>
        <end position="208"/>
    </location>
</feature>
<accession>A0ABS8NBN8</accession>